<reference evidence="5" key="1">
    <citation type="journal article" date="2023" name="Genome Biol. Evol.">
        <title>Long-read-based Genome Assembly of Drosophila gunungcola Reveals Fewer Chemosensory Genes in Flower-breeding Species.</title>
        <authorList>
            <person name="Negi A."/>
            <person name="Liao B.Y."/>
            <person name="Yeh S.D."/>
        </authorList>
    </citation>
    <scope>NUCLEOTIDE SEQUENCE</scope>
    <source>
        <strain evidence="5">Sukarami</strain>
    </source>
</reference>
<evidence type="ECO:0000313" key="6">
    <source>
        <dbReference type="Proteomes" id="UP001059596"/>
    </source>
</evidence>
<feature type="region of interest" description="Disordered" evidence="4">
    <location>
        <begin position="1"/>
        <end position="32"/>
    </location>
</feature>
<organism evidence="5 6">
    <name type="scientific">Drosophila gunungcola</name>
    <name type="common">fruit fly</name>
    <dbReference type="NCBI Taxonomy" id="103775"/>
    <lineage>
        <taxon>Eukaryota</taxon>
        <taxon>Metazoa</taxon>
        <taxon>Ecdysozoa</taxon>
        <taxon>Arthropoda</taxon>
        <taxon>Hexapoda</taxon>
        <taxon>Insecta</taxon>
        <taxon>Pterygota</taxon>
        <taxon>Neoptera</taxon>
        <taxon>Endopterygota</taxon>
        <taxon>Diptera</taxon>
        <taxon>Brachycera</taxon>
        <taxon>Muscomorpha</taxon>
        <taxon>Ephydroidea</taxon>
        <taxon>Drosophilidae</taxon>
        <taxon>Drosophila</taxon>
        <taxon>Sophophora</taxon>
    </lineage>
</organism>
<dbReference type="GO" id="GO:0006352">
    <property type="term" value="P:DNA-templated transcription initiation"/>
    <property type="evidence" value="ECO:0007669"/>
    <property type="project" value="InterPro"/>
</dbReference>
<sequence>MDAINNIFKPLDDEEYRDEKKPDCLKDEENRDGNMSNLDKLFDKLCPNDHSFVREEVDIKNPKPEISDFYKNFFMKSPIDFSWKKANIKGDLMGNDLDIDYVNIFEDVGKLAQVEKQLQLLYRPFTCVMDVSCRFNMYELCLLLIDSRYDPGSHPSVSVKVTHPSALVKITPGGKIVSTALSVDSARRALFKVVRILQNLDYKADVNNFSKNIVNASFNMPFKLDLELMIRRHPEEVTHNRSKRPFITYTFEDLGVRFAIFPTGFVLVLHSSSHSETRAALGAFLPILARFKNGYPTLEEQQGLLVGDLTYKLVWERRLEDDKDGLLLYS</sequence>
<dbReference type="AlphaFoldDB" id="A0A9Q0BSA3"/>
<dbReference type="GO" id="GO:0003677">
    <property type="term" value="F:DNA binding"/>
    <property type="evidence" value="ECO:0007669"/>
    <property type="project" value="UniProtKB-KW"/>
</dbReference>
<name>A0A9Q0BSA3_9MUSC</name>
<dbReference type="EMBL" id="JAMKOV010000002">
    <property type="protein sequence ID" value="KAI8042050.1"/>
    <property type="molecule type" value="Genomic_DNA"/>
</dbReference>
<dbReference type="PANTHER" id="PTHR10126">
    <property type="entry name" value="TATA-BOX BINDING PROTEIN"/>
    <property type="match status" value="1"/>
</dbReference>
<evidence type="ECO:0000256" key="2">
    <source>
        <dbReference type="ARBA" id="ARBA00023125"/>
    </source>
</evidence>
<proteinExistence type="inferred from homology"/>
<evidence type="ECO:0000256" key="4">
    <source>
        <dbReference type="SAM" id="MobiDB-lite"/>
    </source>
</evidence>
<gene>
    <name evidence="5" type="ORF">M5D96_003350</name>
</gene>
<dbReference type="SUPFAM" id="SSF55945">
    <property type="entry name" value="TATA-box binding protein-like"/>
    <property type="match status" value="2"/>
</dbReference>
<dbReference type="OrthoDB" id="7881727at2759"/>
<comment type="caution">
    <text evidence="5">The sequence shown here is derived from an EMBL/GenBank/DDBJ whole genome shotgun (WGS) entry which is preliminary data.</text>
</comment>
<evidence type="ECO:0000256" key="1">
    <source>
        <dbReference type="ARBA" id="ARBA00005560"/>
    </source>
</evidence>
<dbReference type="Proteomes" id="UP001059596">
    <property type="component" value="Unassembled WGS sequence"/>
</dbReference>
<evidence type="ECO:0000313" key="5">
    <source>
        <dbReference type="EMBL" id="KAI8042050.1"/>
    </source>
</evidence>
<comment type="similarity">
    <text evidence="1">Belongs to the TBP family.</text>
</comment>
<keyword evidence="6" id="KW-1185">Reference proteome</keyword>
<dbReference type="Pfam" id="PF00352">
    <property type="entry name" value="TBP"/>
    <property type="match status" value="2"/>
</dbReference>
<dbReference type="Gene3D" id="3.30.310.10">
    <property type="entry name" value="TATA-Binding Protein"/>
    <property type="match status" value="2"/>
</dbReference>
<keyword evidence="3" id="KW-0804">Transcription</keyword>
<feature type="compositionally biased region" description="Basic and acidic residues" evidence="4">
    <location>
        <begin position="17"/>
        <end position="32"/>
    </location>
</feature>
<accession>A0A9Q0BSA3</accession>
<keyword evidence="2" id="KW-0238">DNA-binding</keyword>
<evidence type="ECO:0000256" key="3">
    <source>
        <dbReference type="ARBA" id="ARBA00023163"/>
    </source>
</evidence>
<dbReference type="InterPro" id="IPR012295">
    <property type="entry name" value="TBP_dom_sf"/>
</dbReference>
<dbReference type="InterPro" id="IPR000814">
    <property type="entry name" value="TBP"/>
</dbReference>
<protein>
    <submittedName>
        <fullName evidence="5">Uncharacterized protein</fullName>
    </submittedName>
</protein>